<dbReference type="EMBL" id="MFJK01000008">
    <property type="protein sequence ID" value="OGG19253.1"/>
    <property type="molecule type" value="Genomic_DNA"/>
</dbReference>
<evidence type="ECO:0000259" key="1">
    <source>
        <dbReference type="Pfam" id="PF21956"/>
    </source>
</evidence>
<gene>
    <name evidence="2" type="ORF">A2721_00265</name>
</gene>
<sequence>MAIPKFLQSALWSYDLSKLNLQKNKSTIVTQIINYGTKEQLNWLLKTYSAEEIKYIVMAPQRGIWLRETLRHWLTKLDLVLDPLIFESAIRSLDPRPKLNEAYFQRIGLIK</sequence>
<reference evidence="2 3" key="1">
    <citation type="journal article" date="2016" name="Nat. Commun.">
        <title>Thousands of microbial genomes shed light on interconnected biogeochemical processes in an aquifer system.</title>
        <authorList>
            <person name="Anantharaman K."/>
            <person name="Brown C.T."/>
            <person name="Hug L.A."/>
            <person name="Sharon I."/>
            <person name="Castelle C.J."/>
            <person name="Probst A.J."/>
            <person name="Thomas B.C."/>
            <person name="Singh A."/>
            <person name="Wilkins M.J."/>
            <person name="Karaoz U."/>
            <person name="Brodie E.L."/>
            <person name="Williams K.H."/>
            <person name="Hubbard S.S."/>
            <person name="Banfield J.F."/>
        </authorList>
    </citation>
    <scope>NUCLEOTIDE SEQUENCE [LARGE SCALE GENOMIC DNA]</scope>
</reference>
<feature type="domain" description="DUF6922" evidence="1">
    <location>
        <begin position="7"/>
        <end position="56"/>
    </location>
</feature>
<accession>A0A1F6A3F9</accession>
<comment type="caution">
    <text evidence="2">The sequence shown here is derived from an EMBL/GenBank/DDBJ whole genome shotgun (WGS) entry which is preliminary data.</text>
</comment>
<proteinExistence type="predicted"/>
<dbReference type="STRING" id="1798381.A2721_00265"/>
<dbReference type="InterPro" id="IPR053830">
    <property type="entry name" value="DUF6922"/>
</dbReference>
<dbReference type="AlphaFoldDB" id="A0A1F6A3F9"/>
<evidence type="ECO:0000313" key="3">
    <source>
        <dbReference type="Proteomes" id="UP000177871"/>
    </source>
</evidence>
<dbReference type="Pfam" id="PF21956">
    <property type="entry name" value="DUF6922"/>
    <property type="match status" value="1"/>
</dbReference>
<organism evidence="2 3">
    <name type="scientific">Candidatus Gottesmanbacteria bacterium RIFCSPHIGHO2_01_FULL_47_48</name>
    <dbReference type="NCBI Taxonomy" id="1798381"/>
    <lineage>
        <taxon>Bacteria</taxon>
        <taxon>Candidatus Gottesmaniibacteriota</taxon>
    </lineage>
</organism>
<dbReference type="Proteomes" id="UP000177871">
    <property type="component" value="Unassembled WGS sequence"/>
</dbReference>
<evidence type="ECO:0000313" key="2">
    <source>
        <dbReference type="EMBL" id="OGG19253.1"/>
    </source>
</evidence>
<name>A0A1F6A3F9_9BACT</name>
<protein>
    <recommendedName>
        <fullName evidence="1">DUF6922 domain-containing protein</fullName>
    </recommendedName>
</protein>